<sequence>MTRKYEIPRKQSKSAQVTRRQLPITAAYAFTDYRARGQTIKKVIVDIARPPSGALTPFNAYVALSRSSGAATIRLLRDFDDALFQQPPSHELEAEDQRLLELNNTTKDRWVRVLPVWDNSIEAVLPG</sequence>
<dbReference type="OrthoDB" id="2986975at2759"/>
<dbReference type="SUPFAM" id="SSF52540">
    <property type="entry name" value="P-loop containing nucleoside triphosphate hydrolases"/>
    <property type="match status" value="1"/>
</dbReference>
<comment type="caution">
    <text evidence="1">The sequence shown here is derived from an EMBL/GenBank/DDBJ whole genome shotgun (WGS) entry which is preliminary data.</text>
</comment>
<name>X8JER2_9AGAM</name>
<dbReference type="Proteomes" id="UP000030108">
    <property type="component" value="Unassembled WGS sequence"/>
</dbReference>
<keyword evidence="1" id="KW-0378">Hydrolase</keyword>
<keyword evidence="1" id="KW-0067">ATP-binding</keyword>
<dbReference type="EMBL" id="JATN01000318">
    <property type="protein sequence ID" value="EUC62460.1"/>
    <property type="molecule type" value="Genomic_DNA"/>
</dbReference>
<dbReference type="AlphaFoldDB" id="X8JER2"/>
<reference evidence="2" key="1">
    <citation type="journal article" date="2014" name="Genome Announc.">
        <title>Draft genome sequence of the plant-pathogenic soil fungus Rhizoctonia solani anastomosis group 3 strain Rhs1AP.</title>
        <authorList>
            <person name="Cubeta M.A."/>
            <person name="Thomas E."/>
            <person name="Dean R.A."/>
            <person name="Jabaji S."/>
            <person name="Neate S.M."/>
            <person name="Tavantzis S."/>
            <person name="Toda T."/>
            <person name="Vilgalys R."/>
            <person name="Bharathan N."/>
            <person name="Fedorova-Abrams N."/>
            <person name="Pakala S.B."/>
            <person name="Pakala S.M."/>
            <person name="Zafar N."/>
            <person name="Joardar V."/>
            <person name="Losada L."/>
            <person name="Nierman W.C."/>
        </authorList>
    </citation>
    <scope>NUCLEOTIDE SEQUENCE [LARGE SCALE GENOMIC DNA]</scope>
    <source>
        <strain evidence="2">AG-3</strain>
    </source>
</reference>
<keyword evidence="1" id="KW-0547">Nucleotide-binding</keyword>
<gene>
    <name evidence="1" type="ORF">RSOL_420630</name>
</gene>
<dbReference type="GO" id="GO:0004386">
    <property type="term" value="F:helicase activity"/>
    <property type="evidence" value="ECO:0007669"/>
    <property type="project" value="UniProtKB-KW"/>
</dbReference>
<dbReference type="InterPro" id="IPR027417">
    <property type="entry name" value="P-loop_NTPase"/>
</dbReference>
<proteinExistence type="predicted"/>
<accession>X8JER2</accession>
<evidence type="ECO:0000313" key="2">
    <source>
        <dbReference type="Proteomes" id="UP000030108"/>
    </source>
</evidence>
<feature type="non-terminal residue" evidence="1">
    <location>
        <position position="127"/>
    </location>
</feature>
<protein>
    <submittedName>
        <fullName evidence="1">ATP-dependent DNA helicase pif1, putative</fullName>
    </submittedName>
</protein>
<keyword evidence="1" id="KW-0347">Helicase</keyword>
<evidence type="ECO:0000313" key="1">
    <source>
        <dbReference type="EMBL" id="EUC62460.1"/>
    </source>
</evidence>
<organism evidence="1 2">
    <name type="scientific">Rhizoctonia solani AG-3 Rhs1AP</name>
    <dbReference type="NCBI Taxonomy" id="1086054"/>
    <lineage>
        <taxon>Eukaryota</taxon>
        <taxon>Fungi</taxon>
        <taxon>Dikarya</taxon>
        <taxon>Basidiomycota</taxon>
        <taxon>Agaricomycotina</taxon>
        <taxon>Agaricomycetes</taxon>
        <taxon>Cantharellales</taxon>
        <taxon>Ceratobasidiaceae</taxon>
        <taxon>Rhizoctonia</taxon>
    </lineage>
</organism>